<keyword evidence="4 9" id="KW-0132">Cell division</keyword>
<evidence type="ECO:0000256" key="3">
    <source>
        <dbReference type="ARBA" id="ARBA00022454"/>
    </source>
</evidence>
<dbReference type="GO" id="GO:0005634">
    <property type="term" value="C:nucleus"/>
    <property type="evidence" value="ECO:0007669"/>
    <property type="project" value="UniProtKB-SubCell"/>
</dbReference>
<dbReference type="InterPro" id="IPR013255">
    <property type="entry name" value="Spc25_C"/>
</dbReference>
<keyword evidence="6" id="KW-0175">Coiled coil</keyword>
<keyword evidence="3 9" id="KW-0158">Chromosome</keyword>
<organism evidence="11">
    <name type="scientific">Aplanochytrium stocchinoi</name>
    <dbReference type="NCBI Taxonomy" id="215587"/>
    <lineage>
        <taxon>Eukaryota</taxon>
        <taxon>Sar</taxon>
        <taxon>Stramenopiles</taxon>
        <taxon>Bigyra</taxon>
        <taxon>Labyrinthulomycetes</taxon>
        <taxon>Thraustochytrida</taxon>
        <taxon>Thraustochytriidae</taxon>
        <taxon>Aplanochytrium</taxon>
    </lineage>
</organism>
<evidence type="ECO:0000259" key="10">
    <source>
        <dbReference type="Pfam" id="PF08234"/>
    </source>
</evidence>
<protein>
    <recommendedName>
        <fullName evidence="9">Kinetochore protein SPC25</fullName>
    </recommendedName>
</protein>
<dbReference type="FunFam" id="3.30.457.50:FF:000001">
    <property type="entry name" value="Probable kinetochore protein spc25"/>
    <property type="match status" value="1"/>
</dbReference>
<evidence type="ECO:0000256" key="1">
    <source>
        <dbReference type="ARBA" id="ARBA00004584"/>
    </source>
</evidence>
<dbReference type="GO" id="GO:0051301">
    <property type="term" value="P:cell division"/>
    <property type="evidence" value="ECO:0007669"/>
    <property type="project" value="UniProtKB-UniRule"/>
</dbReference>
<feature type="domain" description="Chromosome segregation protein Spc25 C-terminal" evidence="10">
    <location>
        <begin position="161"/>
        <end position="231"/>
    </location>
</feature>
<dbReference type="Gene3D" id="3.30.457.50">
    <property type="entry name" value="Chromosome segregation protein Spc25"/>
    <property type="match status" value="1"/>
</dbReference>
<comment type="subcellular location">
    <subcellularLocation>
        <location evidence="1">Chromosome</location>
        <location evidence="1">Centromere</location>
    </subcellularLocation>
    <subcellularLocation>
        <location evidence="9">Nucleus</location>
    </subcellularLocation>
    <subcellularLocation>
        <location evidence="9">Chromosome</location>
        <location evidence="9">Centromere</location>
        <location evidence="9">Kinetochore</location>
    </subcellularLocation>
</comment>
<dbReference type="GO" id="GO:0007059">
    <property type="term" value="P:chromosome segregation"/>
    <property type="evidence" value="ECO:0007669"/>
    <property type="project" value="InterPro"/>
</dbReference>
<evidence type="ECO:0000256" key="6">
    <source>
        <dbReference type="ARBA" id="ARBA00023054"/>
    </source>
</evidence>
<keyword evidence="9" id="KW-0539">Nucleus</keyword>
<comment type="subunit">
    <text evidence="9">Component of the NDC80 complex.</text>
</comment>
<keyword evidence="7 9" id="KW-0131">Cell cycle</keyword>
<dbReference type="Pfam" id="PF08234">
    <property type="entry name" value="Spindle_Spc25"/>
    <property type="match status" value="1"/>
</dbReference>
<evidence type="ECO:0000256" key="2">
    <source>
        <dbReference type="ARBA" id="ARBA00006379"/>
    </source>
</evidence>
<comment type="similarity">
    <text evidence="2 9">Belongs to the SPC25 family.</text>
</comment>
<dbReference type="InterPro" id="IPR045143">
    <property type="entry name" value="Spc25"/>
</dbReference>
<evidence type="ECO:0000256" key="9">
    <source>
        <dbReference type="RuleBase" id="RU367150"/>
    </source>
</evidence>
<sequence>MEETMQHQENRQQNEVFGNLKGYLNQVKNQIVDWSNKEEKISQDAEKSFIETVSAATETIKSLKDEEEDFKSVEKINQLRLEKEQEEIRNLSETLNHEKEKESKLLPVVERAKEKKSKTVQSFGEKTETVEKMKKEQEYDTQQLTRGMKLYKMLGLNFEKVSDDWLKLTFTQIDPNDHSREFFFVVFVDQRDKYHIQEISHSVGDIQSLVDDLNESNDFSRFVRQMRKRFKELV</sequence>
<dbReference type="EMBL" id="HBIN01018612">
    <property type="protein sequence ID" value="CAE0444141.1"/>
    <property type="molecule type" value="Transcribed_RNA"/>
</dbReference>
<evidence type="ECO:0000256" key="7">
    <source>
        <dbReference type="ARBA" id="ARBA00023306"/>
    </source>
</evidence>
<dbReference type="PANTHER" id="PTHR14281">
    <property type="entry name" value="KINETOCHORE PROTEIN SPC25-RELATED"/>
    <property type="match status" value="1"/>
</dbReference>
<comment type="function">
    <text evidence="9">Acts as a component of the essential kinetochore-associated NDC80 complex, which is required for chromosome segregation and spindle checkpoint activity.</text>
</comment>
<dbReference type="GO" id="GO:0031262">
    <property type="term" value="C:Ndc80 complex"/>
    <property type="evidence" value="ECO:0007669"/>
    <property type="project" value="InterPro"/>
</dbReference>
<evidence type="ECO:0000256" key="5">
    <source>
        <dbReference type="ARBA" id="ARBA00022776"/>
    </source>
</evidence>
<keyword evidence="9" id="KW-0995">Kinetochore</keyword>
<keyword evidence="8 9" id="KW-0137">Centromere</keyword>
<accession>A0A7S3PMG5</accession>
<gene>
    <name evidence="11" type="ORF">ASTO00021_LOCUS14194</name>
</gene>
<proteinExistence type="inferred from homology"/>
<dbReference type="PANTHER" id="PTHR14281:SF0">
    <property type="entry name" value="KINETOCHORE PROTEIN SPC25"/>
    <property type="match status" value="1"/>
</dbReference>
<name>A0A7S3PMG5_9STRA</name>
<evidence type="ECO:0000256" key="8">
    <source>
        <dbReference type="ARBA" id="ARBA00023328"/>
    </source>
</evidence>
<keyword evidence="5 9" id="KW-0498">Mitosis</keyword>
<evidence type="ECO:0000313" key="11">
    <source>
        <dbReference type="EMBL" id="CAE0444141.1"/>
    </source>
</evidence>
<evidence type="ECO:0000256" key="4">
    <source>
        <dbReference type="ARBA" id="ARBA00022618"/>
    </source>
</evidence>
<reference evidence="11" key="1">
    <citation type="submission" date="2021-01" db="EMBL/GenBank/DDBJ databases">
        <authorList>
            <person name="Corre E."/>
            <person name="Pelletier E."/>
            <person name="Niang G."/>
            <person name="Scheremetjew M."/>
            <person name="Finn R."/>
            <person name="Kale V."/>
            <person name="Holt S."/>
            <person name="Cochrane G."/>
            <person name="Meng A."/>
            <person name="Brown T."/>
            <person name="Cohen L."/>
        </authorList>
    </citation>
    <scope>NUCLEOTIDE SEQUENCE</scope>
    <source>
        <strain evidence="11">GSBS06</strain>
    </source>
</reference>
<dbReference type="AlphaFoldDB" id="A0A7S3PMG5"/>
<dbReference type="CDD" id="cd23784">
    <property type="entry name" value="RWD_Spc25"/>
    <property type="match status" value="1"/>
</dbReference>